<dbReference type="Proteomes" id="UP001732780">
    <property type="component" value="Chromosome 29"/>
</dbReference>
<dbReference type="InterPro" id="IPR000595">
    <property type="entry name" value="cNMP-bd_dom"/>
</dbReference>
<evidence type="ECO:0000259" key="2">
    <source>
        <dbReference type="PROSITE" id="PS50042"/>
    </source>
</evidence>
<dbReference type="PANTHER" id="PTHR23011:SF32">
    <property type="entry name" value="CYCLIC NUCLEOTIDE-BINDING DOMAIN-CONTAINING PROTEIN 1"/>
    <property type="match status" value="1"/>
</dbReference>
<dbReference type="InterPro" id="IPR014710">
    <property type="entry name" value="RmlC-like_jellyroll"/>
</dbReference>
<dbReference type="AlphaFoldDB" id="A0A9W3ELP9"/>
<name>A0A9W3ELP9_CAMBA</name>
<dbReference type="OrthoDB" id="5966510at2759"/>
<dbReference type="Gene3D" id="2.60.120.10">
    <property type="entry name" value="Jelly Rolls"/>
    <property type="match status" value="2"/>
</dbReference>
<reference evidence="4" key="1">
    <citation type="submission" date="2025-08" db="UniProtKB">
        <authorList>
            <consortium name="RefSeq"/>
        </authorList>
    </citation>
    <scope>IDENTIFICATION</scope>
    <source>
        <tissue evidence="4">Blood</tissue>
    </source>
</reference>
<dbReference type="KEGG" id="cbai:105066768"/>
<dbReference type="GeneID" id="105066768"/>
<evidence type="ECO:0000313" key="4">
    <source>
        <dbReference type="RefSeq" id="XP_010950470.1"/>
    </source>
</evidence>
<dbReference type="PANTHER" id="PTHR23011">
    <property type="entry name" value="CYCLIC NUCLEOTIDE-BINDING DOMAIN CONTAINING PROTEIN"/>
    <property type="match status" value="1"/>
</dbReference>
<proteinExistence type="predicted"/>
<dbReference type="PROSITE" id="PS50042">
    <property type="entry name" value="CNMP_BINDING_3"/>
    <property type="match status" value="1"/>
</dbReference>
<protein>
    <submittedName>
        <fullName evidence="4">Cyclic nucleotide-binding domain-containing protein 1</fullName>
    </submittedName>
</protein>
<dbReference type="CDD" id="cd00038">
    <property type="entry name" value="CAP_ED"/>
    <property type="match status" value="1"/>
</dbReference>
<dbReference type="CTD" id="168975"/>
<feature type="domain" description="Cyclic nucleotide-binding" evidence="2">
    <location>
        <begin position="322"/>
        <end position="433"/>
    </location>
</feature>
<keyword evidence="3" id="KW-1185">Reference proteome</keyword>
<dbReference type="InterPro" id="IPR018490">
    <property type="entry name" value="cNMP-bd_dom_sf"/>
</dbReference>
<evidence type="ECO:0000313" key="3">
    <source>
        <dbReference type="Proteomes" id="UP001732780"/>
    </source>
</evidence>
<dbReference type="RefSeq" id="XP_010950470.1">
    <property type="nucleotide sequence ID" value="XM_010952168.1"/>
</dbReference>
<evidence type="ECO:0000256" key="1">
    <source>
        <dbReference type="SAM" id="MobiDB-lite"/>
    </source>
</evidence>
<sequence>MPKSPLPEAILSRMVAISNLPPPPPRSIPSLKMSKLIDYGQLNALCHRRGLHQRNLRNILSAHNMFIKEYPKIFLKKKTKLPKLFEEEGKRKPAEGTEESQPQQPDDSHNVAIHVKKEHGGLTLYGPKKSEEQLTEFLAILKKLPIHRTPSEHNAVWKMLKKIPDLTSQLIDEHLKILSKSVISETWIKGSTVVGNDGFYVILKGVARPRTQMYKNLIEENEPTASFIPQNFHSFAFSEELRDSVVSAMHIPSCDPVLGQWSTFGTLEVTAKIESETKAYSVVTEEDCEILKIPAKNCAKLKSEKTKLENKRKVKLILKCPYYKEWPTLSIYELVALIKWKTFPPGHVIVESGNIISFVAYINSGYCKIYRNIVGLSKPQSKKVKKVQKLVYMGTLQEKESFGEISVLLQVPFTCTVVTGNGVEMAIIEDKDLFDRVECLTC</sequence>
<dbReference type="SUPFAM" id="SSF51206">
    <property type="entry name" value="cAMP-binding domain-like"/>
    <property type="match status" value="2"/>
</dbReference>
<feature type="region of interest" description="Disordered" evidence="1">
    <location>
        <begin position="88"/>
        <end position="109"/>
    </location>
</feature>
<gene>
    <name evidence="4" type="primary">CNBD1</name>
</gene>
<accession>A0A9W3ELP9</accession>
<organism evidence="3 4">
    <name type="scientific">Camelus bactrianus</name>
    <name type="common">Bactrian camel</name>
    <dbReference type="NCBI Taxonomy" id="9837"/>
    <lineage>
        <taxon>Eukaryota</taxon>
        <taxon>Metazoa</taxon>
        <taxon>Chordata</taxon>
        <taxon>Craniata</taxon>
        <taxon>Vertebrata</taxon>
        <taxon>Euteleostomi</taxon>
        <taxon>Mammalia</taxon>
        <taxon>Eutheria</taxon>
        <taxon>Laurasiatheria</taxon>
        <taxon>Artiodactyla</taxon>
        <taxon>Tylopoda</taxon>
        <taxon>Camelidae</taxon>
        <taxon>Camelus</taxon>
    </lineage>
</organism>